<keyword evidence="2" id="KW-1277">Toxin-antitoxin system</keyword>
<gene>
    <name evidence="3" type="ORF">ABDB84_01720</name>
</gene>
<evidence type="ECO:0000256" key="2">
    <source>
        <dbReference type="ARBA" id="ARBA00022649"/>
    </source>
</evidence>
<dbReference type="Pfam" id="PF05016">
    <property type="entry name" value="ParE_toxin"/>
    <property type="match status" value="1"/>
</dbReference>
<dbReference type="EMBL" id="JBDIVE010000001">
    <property type="protein sequence ID" value="MEN3067175.1"/>
    <property type="molecule type" value="Genomic_DNA"/>
</dbReference>
<dbReference type="Gene3D" id="3.30.2310.20">
    <property type="entry name" value="RelE-like"/>
    <property type="match status" value="1"/>
</dbReference>
<dbReference type="PANTHER" id="PTHR35601">
    <property type="entry name" value="TOXIN RELE"/>
    <property type="match status" value="1"/>
</dbReference>
<evidence type="ECO:0000313" key="4">
    <source>
        <dbReference type="Proteomes" id="UP001410394"/>
    </source>
</evidence>
<dbReference type="PANTHER" id="PTHR35601:SF1">
    <property type="entry name" value="TOXIN RELE"/>
    <property type="match status" value="1"/>
</dbReference>
<dbReference type="InterPro" id="IPR007712">
    <property type="entry name" value="RelE/ParE_toxin"/>
</dbReference>
<keyword evidence="4" id="KW-1185">Reference proteome</keyword>
<dbReference type="SUPFAM" id="SSF143011">
    <property type="entry name" value="RelE-like"/>
    <property type="match status" value="1"/>
</dbReference>
<sequence>MVWQIELTASAVKQLGKLDKAEAKRITNFLRQRLATLEDPRSTGKALTGPQLGEYWRYRVGDYRILCEIQDGRLLILVIEVGHRREVYR</sequence>
<comment type="caution">
    <text evidence="3">The sequence shown here is derived from an EMBL/GenBank/DDBJ whole genome shotgun (WGS) entry which is preliminary data.</text>
</comment>
<accession>A0ABU9YTZ7</accession>
<reference evidence="3 4" key="1">
    <citation type="journal article" date="2018" name="Int. J. Syst. Evol. Microbiol.">
        <title>Uliginosibacterium sediminicola sp. nov., isolated from freshwater sediment.</title>
        <authorList>
            <person name="Hwang W.M."/>
            <person name="Kim S.M."/>
            <person name="Kang K."/>
            <person name="Ahn T.Y."/>
        </authorList>
    </citation>
    <scope>NUCLEOTIDE SEQUENCE [LARGE SCALE GENOMIC DNA]</scope>
    <source>
        <strain evidence="3 4">M1-21</strain>
    </source>
</reference>
<protein>
    <submittedName>
        <fullName evidence="3">Type II toxin-antitoxin system RelE/ParE family toxin</fullName>
    </submittedName>
</protein>
<evidence type="ECO:0000313" key="3">
    <source>
        <dbReference type="EMBL" id="MEN3067175.1"/>
    </source>
</evidence>
<name>A0ABU9YTZ7_9RHOO</name>
<proteinExistence type="inferred from homology"/>
<dbReference type="InterPro" id="IPR035093">
    <property type="entry name" value="RelE/ParE_toxin_dom_sf"/>
</dbReference>
<organism evidence="3 4">
    <name type="scientific">Uliginosibacterium sediminicola</name>
    <dbReference type="NCBI Taxonomy" id="2024550"/>
    <lineage>
        <taxon>Bacteria</taxon>
        <taxon>Pseudomonadati</taxon>
        <taxon>Pseudomonadota</taxon>
        <taxon>Betaproteobacteria</taxon>
        <taxon>Rhodocyclales</taxon>
        <taxon>Zoogloeaceae</taxon>
        <taxon>Uliginosibacterium</taxon>
    </lineage>
</organism>
<dbReference type="RefSeq" id="WP_345917943.1">
    <property type="nucleotide sequence ID" value="NZ_JBDIVE010000001.1"/>
</dbReference>
<dbReference type="NCBIfam" id="TIGR02385">
    <property type="entry name" value="RelE_StbE"/>
    <property type="match status" value="1"/>
</dbReference>
<comment type="similarity">
    <text evidence="1">Belongs to the RelE toxin family.</text>
</comment>
<dbReference type="Proteomes" id="UP001410394">
    <property type="component" value="Unassembled WGS sequence"/>
</dbReference>
<evidence type="ECO:0000256" key="1">
    <source>
        <dbReference type="ARBA" id="ARBA00006226"/>
    </source>
</evidence>